<evidence type="ECO:0000313" key="3">
    <source>
        <dbReference type="Proteomes" id="UP001370490"/>
    </source>
</evidence>
<dbReference type="PANTHER" id="PTHR48040">
    <property type="entry name" value="PLEIOTROPIC DRUG RESISTANCE PROTEIN 1-LIKE ISOFORM X1"/>
    <property type="match status" value="1"/>
</dbReference>
<dbReference type="PANTHER" id="PTHR48040:SF35">
    <property type="entry name" value="ABC TRANSPORTER G FAMILY MEMBER 39-LIKE"/>
    <property type="match status" value="1"/>
</dbReference>
<keyword evidence="1" id="KW-0732">Signal</keyword>
<accession>A0AAN8WEB9</accession>
<dbReference type="EMBL" id="JBAMMX010000003">
    <property type="protein sequence ID" value="KAK6945028.1"/>
    <property type="molecule type" value="Genomic_DNA"/>
</dbReference>
<evidence type="ECO:0000313" key="2">
    <source>
        <dbReference type="EMBL" id="KAK6945028.1"/>
    </source>
</evidence>
<dbReference type="Proteomes" id="UP001370490">
    <property type="component" value="Unassembled WGS sequence"/>
</dbReference>
<name>A0AAN8WEB9_9MAGN</name>
<feature type="signal peptide" evidence="1">
    <location>
        <begin position="1"/>
        <end position="20"/>
    </location>
</feature>
<proteinExistence type="predicted"/>
<keyword evidence="3" id="KW-1185">Reference proteome</keyword>
<sequence>MQELPVWWRWFAWICPYQWSLYGLATSQYGNVDSKLDTGETVAEFVENYFGFRYDFLGPVAGVLVALSSNTWKHFPFSFRIMLSALKKLGSFCSHSPVGGGTFAMLAPTNVLTTTSIMHFYNFEGS</sequence>
<gene>
    <name evidence="2" type="ORF">RJ641_026130</name>
</gene>
<comment type="caution">
    <text evidence="2">The sequence shown here is derived from an EMBL/GenBank/DDBJ whole genome shotgun (WGS) entry which is preliminary data.</text>
</comment>
<dbReference type="AlphaFoldDB" id="A0AAN8WEB9"/>
<feature type="chain" id="PRO_5043048188" evidence="1">
    <location>
        <begin position="21"/>
        <end position="126"/>
    </location>
</feature>
<protein>
    <submittedName>
        <fullName evidence="2">Uncharacterized protein</fullName>
    </submittedName>
</protein>
<organism evidence="2 3">
    <name type="scientific">Dillenia turbinata</name>
    <dbReference type="NCBI Taxonomy" id="194707"/>
    <lineage>
        <taxon>Eukaryota</taxon>
        <taxon>Viridiplantae</taxon>
        <taxon>Streptophyta</taxon>
        <taxon>Embryophyta</taxon>
        <taxon>Tracheophyta</taxon>
        <taxon>Spermatophyta</taxon>
        <taxon>Magnoliopsida</taxon>
        <taxon>eudicotyledons</taxon>
        <taxon>Gunneridae</taxon>
        <taxon>Pentapetalae</taxon>
        <taxon>Dilleniales</taxon>
        <taxon>Dilleniaceae</taxon>
        <taxon>Dillenia</taxon>
    </lineage>
</organism>
<reference evidence="2 3" key="1">
    <citation type="submission" date="2023-12" db="EMBL/GenBank/DDBJ databases">
        <title>A high-quality genome assembly for Dillenia turbinata (Dilleniales).</title>
        <authorList>
            <person name="Chanderbali A."/>
        </authorList>
    </citation>
    <scope>NUCLEOTIDE SEQUENCE [LARGE SCALE GENOMIC DNA]</scope>
    <source>
        <strain evidence="2">LSX21</strain>
        <tissue evidence="2">Leaf</tissue>
    </source>
</reference>
<evidence type="ECO:0000256" key="1">
    <source>
        <dbReference type="SAM" id="SignalP"/>
    </source>
</evidence>